<organism evidence="6 7">
    <name type="scientific">Radiobacillus deserti</name>
    <dbReference type="NCBI Taxonomy" id="2594883"/>
    <lineage>
        <taxon>Bacteria</taxon>
        <taxon>Bacillati</taxon>
        <taxon>Bacillota</taxon>
        <taxon>Bacilli</taxon>
        <taxon>Bacillales</taxon>
        <taxon>Bacillaceae</taxon>
        <taxon>Radiobacillus</taxon>
    </lineage>
</organism>
<dbReference type="InterPro" id="IPR050695">
    <property type="entry name" value="N-acetylmuramoyl_amidase_3"/>
</dbReference>
<feature type="region of interest" description="Disordered" evidence="3">
    <location>
        <begin position="107"/>
        <end position="126"/>
    </location>
</feature>
<dbReference type="Gene3D" id="2.30.30.40">
    <property type="entry name" value="SH3 Domains"/>
    <property type="match status" value="2"/>
</dbReference>
<dbReference type="PANTHER" id="PTHR30404:SF0">
    <property type="entry name" value="N-ACETYLMURAMOYL-L-ALANINE AMIDASE AMIC"/>
    <property type="match status" value="1"/>
</dbReference>
<evidence type="ECO:0000256" key="4">
    <source>
        <dbReference type="SAM" id="Phobius"/>
    </source>
</evidence>
<accession>A0A516KH48</accession>
<evidence type="ECO:0000256" key="3">
    <source>
        <dbReference type="SAM" id="MobiDB-lite"/>
    </source>
</evidence>
<dbReference type="EMBL" id="CP041666">
    <property type="protein sequence ID" value="QDP40709.1"/>
    <property type="molecule type" value="Genomic_DNA"/>
</dbReference>
<evidence type="ECO:0000313" key="6">
    <source>
        <dbReference type="EMBL" id="QDP40709.1"/>
    </source>
</evidence>
<evidence type="ECO:0000256" key="1">
    <source>
        <dbReference type="ARBA" id="ARBA00022801"/>
    </source>
</evidence>
<evidence type="ECO:0000313" key="7">
    <source>
        <dbReference type="Proteomes" id="UP000315215"/>
    </source>
</evidence>
<dbReference type="SMART" id="SM00287">
    <property type="entry name" value="SH3b"/>
    <property type="match status" value="2"/>
</dbReference>
<dbReference type="SUPFAM" id="SSF53187">
    <property type="entry name" value="Zn-dependent exopeptidases"/>
    <property type="match status" value="1"/>
</dbReference>
<dbReference type="Pfam" id="PF01520">
    <property type="entry name" value="Amidase_3"/>
    <property type="match status" value="1"/>
</dbReference>
<feature type="transmembrane region" description="Helical" evidence="4">
    <location>
        <begin position="26"/>
        <end position="51"/>
    </location>
</feature>
<dbReference type="Pfam" id="PF08239">
    <property type="entry name" value="SH3_3"/>
    <property type="match status" value="2"/>
</dbReference>
<dbReference type="CDD" id="cd02696">
    <property type="entry name" value="MurNAc-LAA"/>
    <property type="match status" value="1"/>
</dbReference>
<keyword evidence="4" id="KW-0812">Transmembrane</keyword>
<dbReference type="PROSITE" id="PS51781">
    <property type="entry name" value="SH3B"/>
    <property type="match status" value="2"/>
</dbReference>
<dbReference type="Gene3D" id="3.40.630.40">
    <property type="entry name" value="Zn-dependent exopeptidases"/>
    <property type="match status" value="1"/>
</dbReference>
<dbReference type="InterPro" id="IPR017293">
    <property type="entry name" value="N-acetylmuramoyl-L-ala_amidase"/>
</dbReference>
<dbReference type="GO" id="GO:0071555">
    <property type="term" value="P:cell wall organization"/>
    <property type="evidence" value="ECO:0007669"/>
    <property type="project" value="UniProtKB-KW"/>
</dbReference>
<dbReference type="GO" id="GO:0009253">
    <property type="term" value="P:peptidoglycan catabolic process"/>
    <property type="evidence" value="ECO:0007669"/>
    <property type="project" value="InterPro"/>
</dbReference>
<dbReference type="PIRSF" id="PIRSF037846">
    <property type="entry name" value="Autolysin_YrvJ_prd"/>
    <property type="match status" value="1"/>
</dbReference>
<sequence length="377" mass="42262">MMIGGKPITISTISEVGEETILSKRVVIGIVMLLVLSISSVVYASNAIILVNDLNVRSGPGLDYDVIRQVHQNEQYKILSEEGEWVEIQLKDGTVGWVTKEFISTPGEATDEADVQAPEQRESNDSTKRHITTLYKTTNLRTGPSLEFEIMDSVKQGQMLEVLGEKSEWYEVKWKDNIGYVEKSFVYPAHSVSLSDEWDNKTIVIDPGHGGRDVGAVGLSGSYEKTHTMRTALKLKEELELLGAQVVLTRTNDQYMSLSGRASVANVYHADAFISLHYNSTPEIPTASGISSYYYHERNKALAVEIQKELMKATDVEDRGTDFGDFQVIRENHRPSVLLELGFLSNEEEEGNIMSLTFQEKLTKGIIRGLRNYFQIK</sequence>
<evidence type="ECO:0000259" key="5">
    <source>
        <dbReference type="PROSITE" id="PS51781"/>
    </source>
</evidence>
<reference evidence="6 7" key="1">
    <citation type="submission" date="2019-07" db="EMBL/GenBank/DDBJ databases">
        <authorList>
            <person name="Li J."/>
        </authorList>
    </citation>
    <scope>NUCLEOTIDE SEQUENCE [LARGE SCALE GENOMIC DNA]</scope>
    <source>
        <strain evidence="6 7">TKL69</strain>
    </source>
</reference>
<keyword evidence="4" id="KW-0472">Membrane</keyword>
<dbReference type="PANTHER" id="PTHR30404">
    <property type="entry name" value="N-ACETYLMURAMOYL-L-ALANINE AMIDASE"/>
    <property type="match status" value="1"/>
</dbReference>
<keyword evidence="7" id="KW-1185">Reference proteome</keyword>
<dbReference type="SMART" id="SM00646">
    <property type="entry name" value="Ami_3"/>
    <property type="match status" value="1"/>
</dbReference>
<dbReference type="AlphaFoldDB" id="A0A516KH48"/>
<dbReference type="KEGG" id="aqt:FN924_11245"/>
<dbReference type="InterPro" id="IPR002508">
    <property type="entry name" value="MurNAc-LAA_cat"/>
</dbReference>
<keyword evidence="4" id="KW-1133">Transmembrane helix</keyword>
<dbReference type="InterPro" id="IPR003646">
    <property type="entry name" value="SH3-like_bac-type"/>
</dbReference>
<feature type="domain" description="SH3b" evidence="5">
    <location>
        <begin position="126"/>
        <end position="190"/>
    </location>
</feature>
<proteinExistence type="predicted"/>
<keyword evidence="2" id="KW-0961">Cell wall biogenesis/degradation</keyword>
<name>A0A516KH48_9BACI</name>
<keyword evidence="1" id="KW-0378">Hydrolase</keyword>
<dbReference type="GO" id="GO:0030288">
    <property type="term" value="C:outer membrane-bounded periplasmic space"/>
    <property type="evidence" value="ECO:0007669"/>
    <property type="project" value="TreeGrafter"/>
</dbReference>
<protein>
    <submittedName>
        <fullName evidence="6">SH3 domain-containing protein</fullName>
    </submittedName>
</protein>
<feature type="domain" description="SH3b" evidence="5">
    <location>
        <begin position="44"/>
        <end position="107"/>
    </location>
</feature>
<gene>
    <name evidence="6" type="ORF">FN924_11245</name>
</gene>
<dbReference type="GO" id="GO:0008745">
    <property type="term" value="F:N-acetylmuramoyl-L-alanine amidase activity"/>
    <property type="evidence" value="ECO:0007669"/>
    <property type="project" value="InterPro"/>
</dbReference>
<dbReference type="Proteomes" id="UP000315215">
    <property type="component" value="Chromosome"/>
</dbReference>
<evidence type="ECO:0000256" key="2">
    <source>
        <dbReference type="ARBA" id="ARBA00023316"/>
    </source>
</evidence>